<dbReference type="PANTHER" id="PTHR39201:SF1">
    <property type="entry name" value="FLAVODOXIN-LIKE DOMAIN-CONTAINING PROTEIN"/>
    <property type="match status" value="1"/>
</dbReference>
<proteinExistence type="predicted"/>
<dbReference type="SUPFAM" id="SSF52218">
    <property type="entry name" value="Flavoproteins"/>
    <property type="match status" value="1"/>
</dbReference>
<feature type="domain" description="Flavodoxin-like" evidence="1">
    <location>
        <begin position="28"/>
        <end position="180"/>
    </location>
</feature>
<organism evidence="2 3">
    <name type="scientific">Victivallis lenta</name>
    <dbReference type="NCBI Taxonomy" id="2606640"/>
    <lineage>
        <taxon>Bacteria</taxon>
        <taxon>Pseudomonadati</taxon>
        <taxon>Lentisphaerota</taxon>
        <taxon>Lentisphaeria</taxon>
        <taxon>Victivallales</taxon>
        <taxon>Victivallaceae</taxon>
        <taxon>Victivallis</taxon>
    </lineage>
</organism>
<dbReference type="InterPro" id="IPR008254">
    <property type="entry name" value="Flavodoxin/NO_synth"/>
</dbReference>
<dbReference type="AlphaFoldDB" id="A0A844G1G2"/>
<dbReference type="EMBL" id="VUNS01000010">
    <property type="protein sequence ID" value="MST97467.1"/>
    <property type="molecule type" value="Genomic_DNA"/>
</dbReference>
<dbReference type="GO" id="GO:0010181">
    <property type="term" value="F:FMN binding"/>
    <property type="evidence" value="ECO:0007669"/>
    <property type="project" value="InterPro"/>
</dbReference>
<dbReference type="Gene3D" id="3.40.50.360">
    <property type="match status" value="1"/>
</dbReference>
<evidence type="ECO:0000313" key="2">
    <source>
        <dbReference type="EMBL" id="MST97467.1"/>
    </source>
</evidence>
<sequence>MAGAVFSMFGCSAEDRASAAEVTAEPGRILIAYYSYSGNTRFAAEQIQKATGGELFEIKPVTPYPADYNACVDQAKKEIAAGVKPELAEKVKEFGKYEVIFVGTPNWWSTMAPPVLAFLSSYEFSGKTVIPFVTHGGGGMARCETDMRKAVPKAKFGKGRAFSGGSIRHSGDAITNWANETVTVRK</sequence>
<gene>
    <name evidence="2" type="ORF">FYJ85_10490</name>
</gene>
<dbReference type="PANTHER" id="PTHR39201">
    <property type="entry name" value="EXPORTED PROTEIN-RELATED"/>
    <property type="match status" value="1"/>
</dbReference>
<dbReference type="Proteomes" id="UP000435649">
    <property type="component" value="Unassembled WGS sequence"/>
</dbReference>
<keyword evidence="3" id="KW-1185">Reference proteome</keyword>
<accession>A0A844G1G2</accession>
<comment type="caution">
    <text evidence="2">The sequence shown here is derived from an EMBL/GenBank/DDBJ whole genome shotgun (WGS) entry which is preliminary data.</text>
</comment>
<evidence type="ECO:0000313" key="3">
    <source>
        <dbReference type="Proteomes" id="UP000435649"/>
    </source>
</evidence>
<name>A0A844G1G2_9BACT</name>
<evidence type="ECO:0000259" key="1">
    <source>
        <dbReference type="Pfam" id="PF12682"/>
    </source>
</evidence>
<reference evidence="2 3" key="1">
    <citation type="submission" date="2019-08" db="EMBL/GenBank/DDBJ databases">
        <title>In-depth cultivation of the pig gut microbiome towards novel bacterial diversity and tailored functional studies.</title>
        <authorList>
            <person name="Wylensek D."/>
            <person name="Hitch T.C.A."/>
            <person name="Clavel T."/>
        </authorList>
    </citation>
    <scope>NUCLEOTIDE SEQUENCE [LARGE SCALE GENOMIC DNA]</scope>
    <source>
        <strain evidence="2 3">BBE-744-WT-12</strain>
    </source>
</reference>
<protein>
    <submittedName>
        <fullName evidence="2">Flavodoxin</fullName>
    </submittedName>
</protein>
<dbReference type="InterPro" id="IPR029039">
    <property type="entry name" value="Flavoprotein-like_sf"/>
</dbReference>
<dbReference type="Pfam" id="PF12682">
    <property type="entry name" value="Flavodoxin_4"/>
    <property type="match status" value="1"/>
</dbReference>